<dbReference type="SUPFAM" id="SSF46689">
    <property type="entry name" value="Homeodomain-like"/>
    <property type="match status" value="1"/>
</dbReference>
<dbReference type="Gene3D" id="1.10.357.10">
    <property type="entry name" value="Tetracycline Repressor, domain 2"/>
    <property type="match status" value="1"/>
</dbReference>
<name>A0A1I3WWI9_9GAMM</name>
<evidence type="ECO:0000256" key="1">
    <source>
        <dbReference type="ARBA" id="ARBA00023125"/>
    </source>
</evidence>
<evidence type="ECO:0000313" key="7">
    <source>
        <dbReference type="Proteomes" id="UP000224607"/>
    </source>
</evidence>
<protein>
    <submittedName>
        <fullName evidence="4">TetR family transcriptional regulator</fullName>
    </submittedName>
    <submittedName>
        <fullName evidence="5">Transcriptional regulator, TetR family</fullName>
    </submittedName>
</protein>
<feature type="DNA-binding region" description="H-T-H motif" evidence="2">
    <location>
        <begin position="69"/>
        <end position="88"/>
    </location>
</feature>
<evidence type="ECO:0000313" key="4">
    <source>
        <dbReference type="EMBL" id="PHM36640.1"/>
    </source>
</evidence>
<feature type="domain" description="HTH tetR-type" evidence="3">
    <location>
        <begin position="46"/>
        <end position="106"/>
    </location>
</feature>
<dbReference type="InterPro" id="IPR009057">
    <property type="entry name" value="Homeodomain-like_sf"/>
</dbReference>
<reference evidence="4 7" key="3">
    <citation type="journal article" date="2017" name="Nat. Microbiol.">
        <title>Natural product diversity associated with the nematode symbionts Photorhabdus and Xenorhabdus.</title>
        <authorList>
            <person name="Tobias N.J."/>
            <person name="Wolff H."/>
            <person name="Djahanschiri B."/>
            <person name="Grundmann F."/>
            <person name="Kronenwerth M."/>
            <person name="Shi Y.M."/>
            <person name="Simonyi S."/>
            <person name="Grun P."/>
            <person name="Shapiro-Ilan D."/>
            <person name="Pidot S.J."/>
            <person name="Stinear T.P."/>
            <person name="Ebersberger I."/>
            <person name="Bode H.B."/>
        </authorList>
    </citation>
    <scope>NUCLEOTIDE SEQUENCE [LARGE SCALE GENOMIC DNA]</scope>
    <source>
        <strain evidence="4 7">DSM 17908</strain>
    </source>
</reference>
<gene>
    <name evidence="5" type="ORF">SAMN05421680_13010</name>
    <name evidence="4" type="ORF">Xmau_04178</name>
</gene>
<dbReference type="PANTHER" id="PTHR30055:SF223">
    <property type="entry name" value="HTH-TYPE TRANSCRIPTIONAL REGULATOR UIDR"/>
    <property type="match status" value="1"/>
</dbReference>
<accession>A0A1I3WWI9</accession>
<keyword evidence="7" id="KW-1185">Reference proteome</keyword>
<reference evidence="6" key="2">
    <citation type="submission" date="2016-10" db="EMBL/GenBank/DDBJ databases">
        <authorList>
            <person name="Varghese N."/>
            <person name="Submissions S."/>
        </authorList>
    </citation>
    <scope>NUCLEOTIDE SEQUENCE [LARGE SCALE GENOMIC DNA]</scope>
    <source>
        <strain evidence="6">DSM 17908</strain>
    </source>
</reference>
<reference evidence="5" key="1">
    <citation type="submission" date="2016-10" db="EMBL/GenBank/DDBJ databases">
        <authorList>
            <person name="de Groot N.N."/>
        </authorList>
    </citation>
    <scope>NUCLEOTIDE SEQUENCE [LARGE SCALE GENOMIC DNA]</scope>
    <source>
        <strain evidence="5">DSM 17908</strain>
    </source>
</reference>
<dbReference type="Proteomes" id="UP000224607">
    <property type="component" value="Unassembled WGS sequence"/>
</dbReference>
<evidence type="ECO:0000256" key="2">
    <source>
        <dbReference type="PROSITE-ProRule" id="PRU00335"/>
    </source>
</evidence>
<evidence type="ECO:0000313" key="5">
    <source>
        <dbReference type="EMBL" id="SFK11700.1"/>
    </source>
</evidence>
<proteinExistence type="predicted"/>
<dbReference type="InterPro" id="IPR050109">
    <property type="entry name" value="HTH-type_TetR-like_transc_reg"/>
</dbReference>
<dbReference type="PRINTS" id="PR00455">
    <property type="entry name" value="HTHTETR"/>
</dbReference>
<dbReference type="EMBL" id="NITY01000026">
    <property type="protein sequence ID" value="PHM36640.1"/>
    <property type="molecule type" value="Genomic_DNA"/>
</dbReference>
<dbReference type="GO" id="GO:0003700">
    <property type="term" value="F:DNA-binding transcription factor activity"/>
    <property type="evidence" value="ECO:0007669"/>
    <property type="project" value="TreeGrafter"/>
</dbReference>
<dbReference type="AlphaFoldDB" id="A0A1I3WWI9"/>
<dbReference type="InterPro" id="IPR001647">
    <property type="entry name" value="HTH_TetR"/>
</dbReference>
<dbReference type="PROSITE" id="PS50977">
    <property type="entry name" value="HTH_TETR_2"/>
    <property type="match status" value="1"/>
</dbReference>
<dbReference type="GO" id="GO:0000976">
    <property type="term" value="F:transcription cis-regulatory region binding"/>
    <property type="evidence" value="ECO:0007669"/>
    <property type="project" value="TreeGrafter"/>
</dbReference>
<dbReference type="EMBL" id="FORG01000030">
    <property type="protein sequence ID" value="SFK11700.1"/>
    <property type="molecule type" value="Genomic_DNA"/>
</dbReference>
<keyword evidence="1 2" id="KW-0238">DNA-binding</keyword>
<dbReference type="STRING" id="351675.SAMN05421680_13010"/>
<organism evidence="5 6">
    <name type="scientific">Xenorhabdus mauleonii</name>
    <dbReference type="NCBI Taxonomy" id="351675"/>
    <lineage>
        <taxon>Bacteria</taxon>
        <taxon>Pseudomonadati</taxon>
        <taxon>Pseudomonadota</taxon>
        <taxon>Gammaproteobacteria</taxon>
        <taxon>Enterobacterales</taxon>
        <taxon>Morganellaceae</taxon>
        <taxon>Xenorhabdus</taxon>
    </lineage>
</organism>
<sequence length="230" mass="25719">MIKDKRNLYTKSRLPLVSYLWYINMSSNKLHSKQPHSQTRVRLTREERYQQLTDIAWKIIREEGTEALTLGKLAEKASVTKPVVYDHFGTRSGLLAALYTEFDNRQTAIIDMAIQQSAPILEEKAAVIASSYINCVLLQGREIPSIIAALAGSPELEKIKREYARIFIEKCEVILMPYTKGGKITAARLWAMLGAAETLSYAAANGDITATQAETELTAVIIAIVERSIE</sequence>
<evidence type="ECO:0000259" key="3">
    <source>
        <dbReference type="PROSITE" id="PS50977"/>
    </source>
</evidence>
<dbReference type="PANTHER" id="PTHR30055">
    <property type="entry name" value="HTH-TYPE TRANSCRIPTIONAL REGULATOR RUTR"/>
    <property type="match status" value="1"/>
</dbReference>
<dbReference type="Pfam" id="PF00440">
    <property type="entry name" value="TetR_N"/>
    <property type="match status" value="1"/>
</dbReference>
<dbReference type="Proteomes" id="UP000198919">
    <property type="component" value="Unassembled WGS sequence"/>
</dbReference>
<evidence type="ECO:0000313" key="6">
    <source>
        <dbReference type="Proteomes" id="UP000198919"/>
    </source>
</evidence>